<organism evidence="11 12">
    <name type="scientific">Clostridium magnum DSM 2767</name>
    <dbReference type="NCBI Taxonomy" id="1121326"/>
    <lineage>
        <taxon>Bacteria</taxon>
        <taxon>Bacillati</taxon>
        <taxon>Bacillota</taxon>
        <taxon>Clostridia</taxon>
        <taxon>Eubacteriales</taxon>
        <taxon>Clostridiaceae</taxon>
        <taxon>Clostridium</taxon>
    </lineage>
</organism>
<comment type="similarity">
    <text evidence="3 9">Belongs to the TrpC family.</text>
</comment>
<keyword evidence="7 9" id="KW-0057">Aromatic amino acid biosynthesis</keyword>
<dbReference type="InterPro" id="IPR011060">
    <property type="entry name" value="RibuloseP-bd_barrel"/>
</dbReference>
<evidence type="ECO:0000313" key="11">
    <source>
        <dbReference type="EMBL" id="KZL90762.1"/>
    </source>
</evidence>
<dbReference type="STRING" id="1121326.CLMAG_36700"/>
<evidence type="ECO:0000256" key="8">
    <source>
        <dbReference type="ARBA" id="ARBA00023239"/>
    </source>
</evidence>
<sequence length="259" mass="29525">MILDDIVAYKRRQIEKEKEIKSIEAYSINLQHMPIRDFKRALSKESISIISEIKKASPSKGIIKEDFDPVKIAKVYEEIDIDAVSVLTEKQFFKGKDEYIEIVKKVNSKPILRKDFIIDEYQIFQAKAIGADAVLLIASILENNIKKFYNLAKELGLYCLTEVHNEKELDSALSAGCDIVGINNRDLRDFTVDLKTTEKLIKHIPKDTIVVSESGIKTSEDIKYLRSLGVNAVLIGETFMRNIEDIQEVRDFILKAKGI</sequence>
<evidence type="ECO:0000313" key="12">
    <source>
        <dbReference type="Proteomes" id="UP000076603"/>
    </source>
</evidence>
<dbReference type="PROSITE" id="PS00614">
    <property type="entry name" value="IGPS"/>
    <property type="match status" value="1"/>
</dbReference>
<dbReference type="CDD" id="cd00331">
    <property type="entry name" value="IGPS"/>
    <property type="match status" value="1"/>
</dbReference>
<keyword evidence="5 9" id="KW-0210">Decarboxylase</keyword>
<dbReference type="PANTHER" id="PTHR22854:SF2">
    <property type="entry name" value="INDOLE-3-GLYCEROL-PHOSPHATE SYNTHASE"/>
    <property type="match status" value="1"/>
</dbReference>
<dbReference type="GO" id="GO:0004425">
    <property type="term" value="F:indole-3-glycerol-phosphate synthase activity"/>
    <property type="evidence" value="ECO:0007669"/>
    <property type="project" value="UniProtKB-UniRule"/>
</dbReference>
<dbReference type="InterPro" id="IPR013798">
    <property type="entry name" value="Indole-3-glycerol_P_synth_dom"/>
</dbReference>
<dbReference type="RefSeq" id="WP_066625489.1">
    <property type="nucleotide sequence ID" value="NZ_FQXL01000067.1"/>
</dbReference>
<dbReference type="OrthoDB" id="9804217at2"/>
<proteinExistence type="inferred from homology"/>
<comment type="pathway">
    <text evidence="2 9">Amino-acid biosynthesis; L-tryptophan biosynthesis; L-tryptophan from chorismate: step 4/5.</text>
</comment>
<keyword evidence="12" id="KW-1185">Reference proteome</keyword>
<dbReference type="PATRIC" id="fig|1121326.3.peg.3713"/>
<keyword evidence="4 9" id="KW-0028">Amino-acid biosynthesis</keyword>
<evidence type="ECO:0000256" key="9">
    <source>
        <dbReference type="HAMAP-Rule" id="MF_00134"/>
    </source>
</evidence>
<dbReference type="Gene3D" id="3.20.20.70">
    <property type="entry name" value="Aldolase class I"/>
    <property type="match status" value="1"/>
</dbReference>
<comment type="catalytic activity">
    <reaction evidence="1 9">
        <text>1-(2-carboxyphenylamino)-1-deoxy-D-ribulose 5-phosphate + H(+) = (1S,2R)-1-C-(indol-3-yl)glycerol 3-phosphate + CO2 + H2O</text>
        <dbReference type="Rhea" id="RHEA:23476"/>
        <dbReference type="ChEBI" id="CHEBI:15377"/>
        <dbReference type="ChEBI" id="CHEBI:15378"/>
        <dbReference type="ChEBI" id="CHEBI:16526"/>
        <dbReference type="ChEBI" id="CHEBI:58613"/>
        <dbReference type="ChEBI" id="CHEBI:58866"/>
        <dbReference type="EC" id="4.1.1.48"/>
    </reaction>
</comment>
<evidence type="ECO:0000256" key="6">
    <source>
        <dbReference type="ARBA" id="ARBA00022822"/>
    </source>
</evidence>
<dbReference type="Proteomes" id="UP000076603">
    <property type="component" value="Unassembled WGS sequence"/>
</dbReference>
<feature type="domain" description="Indole-3-glycerol phosphate synthase" evidence="10">
    <location>
        <begin position="3"/>
        <end position="251"/>
    </location>
</feature>
<comment type="caution">
    <text evidence="11">The sequence shown here is derived from an EMBL/GenBank/DDBJ whole genome shotgun (WGS) entry which is preliminary data.</text>
</comment>
<evidence type="ECO:0000259" key="10">
    <source>
        <dbReference type="Pfam" id="PF00218"/>
    </source>
</evidence>
<dbReference type="NCBIfam" id="NF001377">
    <property type="entry name" value="PRK00278.2-4"/>
    <property type="match status" value="1"/>
</dbReference>
<evidence type="ECO:0000256" key="1">
    <source>
        <dbReference type="ARBA" id="ARBA00001633"/>
    </source>
</evidence>
<dbReference type="AlphaFoldDB" id="A0A161YJU8"/>
<dbReference type="GO" id="GO:0004640">
    <property type="term" value="F:phosphoribosylanthranilate isomerase activity"/>
    <property type="evidence" value="ECO:0007669"/>
    <property type="project" value="TreeGrafter"/>
</dbReference>
<protein>
    <recommendedName>
        <fullName evidence="9">Indole-3-glycerol phosphate synthase</fullName>
        <shortName evidence="9">IGPS</shortName>
        <ecNumber evidence="9">4.1.1.48</ecNumber>
    </recommendedName>
</protein>
<evidence type="ECO:0000256" key="4">
    <source>
        <dbReference type="ARBA" id="ARBA00022605"/>
    </source>
</evidence>
<dbReference type="EMBL" id="LWAE01000004">
    <property type="protein sequence ID" value="KZL90762.1"/>
    <property type="molecule type" value="Genomic_DNA"/>
</dbReference>
<accession>A0A161YJU8</accession>
<keyword evidence="8 9" id="KW-0456">Lyase</keyword>
<evidence type="ECO:0000256" key="3">
    <source>
        <dbReference type="ARBA" id="ARBA00008737"/>
    </source>
</evidence>
<dbReference type="PANTHER" id="PTHR22854">
    <property type="entry name" value="TRYPTOPHAN BIOSYNTHESIS PROTEIN"/>
    <property type="match status" value="1"/>
</dbReference>
<dbReference type="SUPFAM" id="SSF51366">
    <property type="entry name" value="Ribulose-phoshate binding barrel"/>
    <property type="match status" value="1"/>
</dbReference>
<gene>
    <name evidence="9 11" type="primary">trpC</name>
    <name evidence="11" type="ORF">CLMAG_36700</name>
</gene>
<dbReference type="FunFam" id="3.20.20.70:FF:000024">
    <property type="entry name" value="Indole-3-glycerol phosphate synthase"/>
    <property type="match status" value="1"/>
</dbReference>
<dbReference type="Pfam" id="PF00218">
    <property type="entry name" value="IGPS"/>
    <property type="match status" value="1"/>
</dbReference>
<reference evidence="11 12" key="1">
    <citation type="submission" date="2016-04" db="EMBL/GenBank/DDBJ databases">
        <title>Genome sequence of Clostridium magnum DSM 2767.</title>
        <authorList>
            <person name="Poehlein A."/>
            <person name="Uhlig R."/>
            <person name="Fischer R."/>
            <person name="Bahl H."/>
            <person name="Daniel R."/>
        </authorList>
    </citation>
    <scope>NUCLEOTIDE SEQUENCE [LARGE SCALE GENOMIC DNA]</scope>
    <source>
        <strain evidence="11 12">DSM 2767</strain>
    </source>
</reference>
<evidence type="ECO:0000256" key="2">
    <source>
        <dbReference type="ARBA" id="ARBA00004696"/>
    </source>
</evidence>
<dbReference type="InterPro" id="IPR013785">
    <property type="entry name" value="Aldolase_TIM"/>
</dbReference>
<dbReference type="HAMAP" id="MF_00134_B">
    <property type="entry name" value="IGPS_B"/>
    <property type="match status" value="1"/>
</dbReference>
<dbReference type="EC" id="4.1.1.48" evidence="9"/>
<dbReference type="UniPathway" id="UPA00035">
    <property type="reaction ID" value="UER00043"/>
</dbReference>
<dbReference type="GO" id="GO:0000162">
    <property type="term" value="P:L-tryptophan biosynthetic process"/>
    <property type="evidence" value="ECO:0007669"/>
    <property type="project" value="UniProtKB-UniRule"/>
</dbReference>
<dbReference type="InterPro" id="IPR045186">
    <property type="entry name" value="Indole-3-glycerol_P_synth"/>
</dbReference>
<name>A0A161YJU8_9CLOT</name>
<dbReference type="InterPro" id="IPR001468">
    <property type="entry name" value="Indole-3-GlycerolPSynthase_CS"/>
</dbReference>
<keyword evidence="6 9" id="KW-0822">Tryptophan biosynthesis</keyword>
<evidence type="ECO:0000256" key="7">
    <source>
        <dbReference type="ARBA" id="ARBA00023141"/>
    </source>
</evidence>
<evidence type="ECO:0000256" key="5">
    <source>
        <dbReference type="ARBA" id="ARBA00022793"/>
    </source>
</evidence>